<comment type="pathway">
    <text evidence="2">Lipid metabolism; fatty acid biosynthesis.</text>
</comment>
<dbReference type="PANTHER" id="PTHR11157:SF9">
    <property type="entry name" value="ELONGATION OF VERY LONG CHAIN FATTY ACIDS PROTEIN"/>
    <property type="match status" value="1"/>
</dbReference>
<evidence type="ECO:0000256" key="7">
    <source>
        <dbReference type="ARBA" id="ARBA00022989"/>
    </source>
</evidence>
<evidence type="ECO:0000256" key="1">
    <source>
        <dbReference type="ARBA" id="ARBA00004141"/>
    </source>
</evidence>
<dbReference type="Proteomes" id="UP000005237">
    <property type="component" value="Unassembled WGS sequence"/>
</dbReference>
<dbReference type="EnsemblMetazoa" id="CJA19502b.1">
    <property type="protein sequence ID" value="CJA19502b.1"/>
    <property type="gene ID" value="WBGene00138707"/>
</dbReference>
<reference evidence="12" key="2">
    <citation type="submission" date="2022-06" db="UniProtKB">
        <authorList>
            <consortium name="EnsemblMetazoa"/>
        </authorList>
    </citation>
    <scope>IDENTIFICATION</scope>
    <source>
        <strain evidence="12">DF5081</strain>
    </source>
</reference>
<feature type="transmembrane region" description="Helical" evidence="11">
    <location>
        <begin position="82"/>
        <end position="101"/>
    </location>
</feature>
<dbReference type="GO" id="GO:0005789">
    <property type="term" value="C:endoplasmic reticulum membrane"/>
    <property type="evidence" value="ECO:0007669"/>
    <property type="project" value="TreeGrafter"/>
</dbReference>
<accession>A0A8R1I6A8</accession>
<feature type="transmembrane region" description="Helical" evidence="11">
    <location>
        <begin position="158"/>
        <end position="174"/>
    </location>
</feature>
<keyword evidence="9 11" id="KW-0472">Membrane</keyword>
<dbReference type="InterPro" id="IPR002076">
    <property type="entry name" value="ELO_fam"/>
</dbReference>
<dbReference type="GO" id="GO:0034625">
    <property type="term" value="P:fatty acid elongation, monounsaturated fatty acid"/>
    <property type="evidence" value="ECO:0007669"/>
    <property type="project" value="TreeGrafter"/>
</dbReference>
<feature type="transmembrane region" description="Helical" evidence="11">
    <location>
        <begin position="131"/>
        <end position="151"/>
    </location>
</feature>
<protein>
    <submittedName>
        <fullName evidence="12">Elongation of very long chain fatty acids protein</fullName>
    </submittedName>
</protein>
<evidence type="ECO:0000256" key="3">
    <source>
        <dbReference type="ARBA" id="ARBA00022516"/>
    </source>
</evidence>
<dbReference type="OMA" id="ACACNEF"/>
<dbReference type="Pfam" id="PF01151">
    <property type="entry name" value="ELO"/>
    <property type="match status" value="1"/>
</dbReference>
<comment type="subcellular location">
    <subcellularLocation>
        <location evidence="1">Membrane</location>
        <topology evidence="1">Multi-pass membrane protein</topology>
    </subcellularLocation>
</comment>
<sequence length="291" mass="34244">MFTSEEMMPIIEQSLQWHFDVAQFWAVATNGKHKSFPRFQAKYVIKKHFGLFVQITIAYLLLVLATLLLMRNRKRFKLQYPLMVWNFALSIFSFYGSYVMLSAMVKTIRALGLYACACNEFSKMSPAAEHWLFLTVLLKALEFGNTFFLVLRKKPLSFLHVYHHVLAFLFLAHVYQTTSSLIRCIVIVNLLFNGFMYAYYFIRSMKIKLSIKAKALATSVYFVQLSLYSICFVTIYLANRRYSCDTPKLLLYTASGICFSYFVLFMFFFAKKYLRDDVLFLYRKLKTMKLD</sequence>
<feature type="transmembrane region" description="Helical" evidence="11">
    <location>
        <begin position="49"/>
        <end position="70"/>
    </location>
</feature>
<evidence type="ECO:0000256" key="10">
    <source>
        <dbReference type="ARBA" id="ARBA00023160"/>
    </source>
</evidence>
<evidence type="ECO:0000256" key="2">
    <source>
        <dbReference type="ARBA" id="ARBA00005194"/>
    </source>
</evidence>
<keyword evidence="3 11" id="KW-0444">Lipid biosynthesis</keyword>
<feature type="transmembrane region" description="Helical" evidence="11">
    <location>
        <begin position="249"/>
        <end position="270"/>
    </location>
</feature>
<dbReference type="GO" id="GO:0019367">
    <property type="term" value="P:fatty acid elongation, saturated fatty acid"/>
    <property type="evidence" value="ECO:0007669"/>
    <property type="project" value="TreeGrafter"/>
</dbReference>
<dbReference type="PANTHER" id="PTHR11157">
    <property type="entry name" value="FATTY ACID ACYL TRANSFERASE-RELATED"/>
    <property type="match status" value="1"/>
</dbReference>
<dbReference type="PROSITE" id="PS01188">
    <property type="entry name" value="ELO"/>
    <property type="match status" value="1"/>
</dbReference>
<evidence type="ECO:0000256" key="8">
    <source>
        <dbReference type="ARBA" id="ARBA00023098"/>
    </source>
</evidence>
<evidence type="ECO:0000256" key="6">
    <source>
        <dbReference type="ARBA" id="ARBA00022832"/>
    </source>
</evidence>
<feature type="transmembrane region" description="Helical" evidence="11">
    <location>
        <begin position="214"/>
        <end position="237"/>
    </location>
</feature>
<name>A0A8R1I6A8_CAEJA</name>
<evidence type="ECO:0000256" key="5">
    <source>
        <dbReference type="ARBA" id="ARBA00022692"/>
    </source>
</evidence>
<organism evidence="12 13">
    <name type="scientific">Caenorhabditis japonica</name>
    <dbReference type="NCBI Taxonomy" id="281687"/>
    <lineage>
        <taxon>Eukaryota</taxon>
        <taxon>Metazoa</taxon>
        <taxon>Ecdysozoa</taxon>
        <taxon>Nematoda</taxon>
        <taxon>Chromadorea</taxon>
        <taxon>Rhabditida</taxon>
        <taxon>Rhabditina</taxon>
        <taxon>Rhabditomorpha</taxon>
        <taxon>Rhabditoidea</taxon>
        <taxon>Rhabditidae</taxon>
        <taxon>Peloderinae</taxon>
        <taxon>Caenorhabditis</taxon>
    </lineage>
</organism>
<keyword evidence="13" id="KW-1185">Reference proteome</keyword>
<dbReference type="InterPro" id="IPR030457">
    <property type="entry name" value="ELO_CS"/>
</dbReference>
<evidence type="ECO:0000313" key="12">
    <source>
        <dbReference type="EnsemblMetazoa" id="CJA19502b.1"/>
    </source>
</evidence>
<evidence type="ECO:0000256" key="4">
    <source>
        <dbReference type="ARBA" id="ARBA00022679"/>
    </source>
</evidence>
<dbReference type="AlphaFoldDB" id="A0A8R1I6A8"/>
<evidence type="ECO:0000313" key="13">
    <source>
        <dbReference type="Proteomes" id="UP000005237"/>
    </source>
</evidence>
<reference evidence="13" key="1">
    <citation type="submission" date="2010-08" db="EMBL/GenBank/DDBJ databases">
        <authorList>
            <consortium name="Caenorhabditis japonica Sequencing Consortium"/>
            <person name="Wilson R.K."/>
        </authorList>
    </citation>
    <scope>NUCLEOTIDE SEQUENCE [LARGE SCALE GENOMIC DNA]</scope>
    <source>
        <strain evidence="13">DF5081</strain>
    </source>
</reference>
<dbReference type="GO" id="GO:0030148">
    <property type="term" value="P:sphingolipid biosynthetic process"/>
    <property type="evidence" value="ECO:0007669"/>
    <property type="project" value="TreeGrafter"/>
</dbReference>
<keyword evidence="10 11" id="KW-0275">Fatty acid biosynthesis</keyword>
<keyword evidence="5 11" id="KW-0812">Transmembrane</keyword>
<feature type="transmembrane region" description="Helical" evidence="11">
    <location>
        <begin position="180"/>
        <end position="202"/>
    </location>
</feature>
<keyword evidence="4 11" id="KW-0808">Transferase</keyword>
<dbReference type="GO" id="GO:0034626">
    <property type="term" value="P:fatty acid elongation, polyunsaturated fatty acid"/>
    <property type="evidence" value="ECO:0007669"/>
    <property type="project" value="TreeGrafter"/>
</dbReference>
<keyword evidence="7 11" id="KW-1133">Transmembrane helix</keyword>
<evidence type="ECO:0000256" key="11">
    <source>
        <dbReference type="RuleBase" id="RU361115"/>
    </source>
</evidence>
<comment type="similarity">
    <text evidence="11">Belongs to the ELO family.</text>
</comment>
<dbReference type="GO" id="GO:0042761">
    <property type="term" value="P:very long-chain fatty acid biosynthetic process"/>
    <property type="evidence" value="ECO:0007669"/>
    <property type="project" value="TreeGrafter"/>
</dbReference>
<proteinExistence type="inferred from homology"/>
<dbReference type="GO" id="GO:0009922">
    <property type="term" value="F:fatty acid elongase activity"/>
    <property type="evidence" value="ECO:0007669"/>
    <property type="project" value="InterPro"/>
</dbReference>
<evidence type="ECO:0000256" key="9">
    <source>
        <dbReference type="ARBA" id="ARBA00023136"/>
    </source>
</evidence>
<keyword evidence="6 11" id="KW-0276">Fatty acid metabolism</keyword>
<keyword evidence="8 11" id="KW-0443">Lipid metabolism</keyword>